<keyword evidence="3" id="KW-1185">Reference proteome</keyword>
<feature type="region of interest" description="Disordered" evidence="1">
    <location>
        <begin position="41"/>
        <end position="74"/>
    </location>
</feature>
<gene>
    <name evidence="2" type="ORF">NDU88_002833</name>
</gene>
<accession>A0AAV7MQ17</accession>
<dbReference type="AlphaFoldDB" id="A0AAV7MQ17"/>
<reference evidence="2" key="1">
    <citation type="journal article" date="2022" name="bioRxiv">
        <title>Sequencing and chromosome-scale assembly of the giantPleurodeles waltlgenome.</title>
        <authorList>
            <person name="Brown T."/>
            <person name="Elewa A."/>
            <person name="Iarovenko S."/>
            <person name="Subramanian E."/>
            <person name="Araus A.J."/>
            <person name="Petzold A."/>
            <person name="Susuki M."/>
            <person name="Suzuki K.-i.T."/>
            <person name="Hayashi T."/>
            <person name="Toyoda A."/>
            <person name="Oliveira C."/>
            <person name="Osipova E."/>
            <person name="Leigh N.D."/>
            <person name="Simon A."/>
            <person name="Yun M.H."/>
        </authorList>
    </citation>
    <scope>NUCLEOTIDE SEQUENCE</scope>
    <source>
        <strain evidence="2">20211129_DDA</strain>
        <tissue evidence="2">Liver</tissue>
    </source>
</reference>
<dbReference type="Proteomes" id="UP001066276">
    <property type="component" value="Chromosome 9"/>
</dbReference>
<sequence length="176" mass="18797">MGHVKPQQPPEVRRWQSPCGHHFSGLRLPPLTLDHQVLVTTGAAPQAPRRSSGDASNDERRRQGMPSPGSLGAAVGHHGCMKPCGPWRPDTTADHAAAILVAFGCLPSLRAASFLLLLAFQSPRSALLHPSQVPKQPTGRGYPEVPLLLSTSCGAAVLQKFTDTRLPSWPCPDSPL</sequence>
<name>A0AAV7MQ17_PLEWA</name>
<organism evidence="2 3">
    <name type="scientific">Pleurodeles waltl</name>
    <name type="common">Iberian ribbed newt</name>
    <dbReference type="NCBI Taxonomy" id="8319"/>
    <lineage>
        <taxon>Eukaryota</taxon>
        <taxon>Metazoa</taxon>
        <taxon>Chordata</taxon>
        <taxon>Craniata</taxon>
        <taxon>Vertebrata</taxon>
        <taxon>Euteleostomi</taxon>
        <taxon>Amphibia</taxon>
        <taxon>Batrachia</taxon>
        <taxon>Caudata</taxon>
        <taxon>Salamandroidea</taxon>
        <taxon>Salamandridae</taxon>
        <taxon>Pleurodelinae</taxon>
        <taxon>Pleurodeles</taxon>
    </lineage>
</organism>
<evidence type="ECO:0000313" key="2">
    <source>
        <dbReference type="EMBL" id="KAJ1105427.1"/>
    </source>
</evidence>
<evidence type="ECO:0000256" key="1">
    <source>
        <dbReference type="SAM" id="MobiDB-lite"/>
    </source>
</evidence>
<dbReference type="EMBL" id="JANPWB010000013">
    <property type="protein sequence ID" value="KAJ1105427.1"/>
    <property type="molecule type" value="Genomic_DNA"/>
</dbReference>
<proteinExistence type="predicted"/>
<comment type="caution">
    <text evidence="2">The sequence shown here is derived from an EMBL/GenBank/DDBJ whole genome shotgun (WGS) entry which is preliminary data.</text>
</comment>
<evidence type="ECO:0000313" key="3">
    <source>
        <dbReference type="Proteomes" id="UP001066276"/>
    </source>
</evidence>
<protein>
    <submittedName>
        <fullName evidence="2">Uncharacterized protein</fullName>
    </submittedName>
</protein>